<dbReference type="Pfam" id="PF04577">
    <property type="entry name" value="Glyco_transf_61"/>
    <property type="match status" value="1"/>
</dbReference>
<evidence type="ECO:0000256" key="3">
    <source>
        <dbReference type="ARBA" id="ARBA00023180"/>
    </source>
</evidence>
<dbReference type="PANTHER" id="PTHR20961">
    <property type="entry name" value="GLYCOSYLTRANSFERASE"/>
    <property type="match status" value="1"/>
</dbReference>
<dbReference type="OrthoDB" id="9115425at2"/>
<keyword evidence="1" id="KW-0328">Glycosyltransferase</keyword>
<dbReference type="InterPro" id="IPR049625">
    <property type="entry name" value="Glyco_transf_61_cat"/>
</dbReference>
<sequence length="399" mass="44196">MTINTYRFRDPLSYPHISANALASGEEGVWIEPPGTPSTRLRIPPVFHDVPAAPSIFPDLSTRPPIVYPPVFALARNAVTLTGYRTVLGPDGTFCSDVAFVDDRTRVNALERLASPDDFHNESTGLVRVEGSSDEFRFEPRERPVIAHNEPVAILSSTEPSNYGSFLFRALPKLRSLQEAGLDLPVLAPVYAKSMQDLLVLAGIDPSRIIPHYANAIYHLDRAVILSLRNHEGFLDDATLAFYAEMRAKHGVASQGRRLYITRRNMDRPSMAAGGRRMRNEEELIHALEAHGFEIVEPSRMTAVEQIRLFSSAGTIVGPSGSAMFNAVFCHPGTTLVDIESEPHWIHAHMSLFGSLGLRYGIFEASADDRDFRAAHKPFTVDVEALMERVLAREPQSAQ</sequence>
<feature type="domain" description="Glycosyltransferase 61 catalytic" evidence="4">
    <location>
        <begin position="163"/>
        <end position="337"/>
    </location>
</feature>
<dbReference type="InterPro" id="IPR007657">
    <property type="entry name" value="Glycosyltransferase_61"/>
</dbReference>
<evidence type="ECO:0000256" key="2">
    <source>
        <dbReference type="ARBA" id="ARBA00022679"/>
    </source>
</evidence>
<proteinExistence type="predicted"/>
<keyword evidence="3" id="KW-0325">Glycoprotein</keyword>
<evidence type="ECO:0000256" key="1">
    <source>
        <dbReference type="ARBA" id="ARBA00022676"/>
    </source>
</evidence>
<gene>
    <name evidence="5" type="ORF">FAZ98_03095</name>
</gene>
<evidence type="ECO:0000313" key="6">
    <source>
        <dbReference type="Proteomes" id="UP000433577"/>
    </source>
</evidence>
<dbReference type="EMBL" id="CP046913">
    <property type="protein sequence ID" value="QGZ60802.1"/>
    <property type="molecule type" value="Genomic_DNA"/>
</dbReference>
<reference evidence="5 6" key="1">
    <citation type="submission" date="2019-12" db="EMBL/GenBank/DDBJ databases">
        <title>Paraburkholderia acidiphila 7Q-K02 sp. nov and Paraburkholderia acidisoli DHF22 sp. nov., two strains isolated from forest soil.</title>
        <authorList>
            <person name="Gao Z."/>
            <person name="Qiu L."/>
        </authorList>
    </citation>
    <scope>NUCLEOTIDE SEQUENCE [LARGE SCALE GENOMIC DNA]</scope>
    <source>
        <strain evidence="5 6">DHF22</strain>
    </source>
</reference>
<dbReference type="RefSeq" id="WP_158948675.1">
    <property type="nucleotide sequence ID" value="NZ_CP046913.1"/>
</dbReference>
<dbReference type="Proteomes" id="UP000433577">
    <property type="component" value="Chromosome 1"/>
</dbReference>
<organism evidence="5 6">
    <name type="scientific">Paraburkholderia acidisoli</name>
    <dbReference type="NCBI Taxonomy" id="2571748"/>
    <lineage>
        <taxon>Bacteria</taxon>
        <taxon>Pseudomonadati</taxon>
        <taxon>Pseudomonadota</taxon>
        <taxon>Betaproteobacteria</taxon>
        <taxon>Burkholderiales</taxon>
        <taxon>Burkholderiaceae</taxon>
        <taxon>Paraburkholderia</taxon>
    </lineage>
</organism>
<dbReference type="AlphaFoldDB" id="A0A7Z2JD55"/>
<accession>A0A7Z2JD55</accession>
<evidence type="ECO:0000313" key="5">
    <source>
        <dbReference type="EMBL" id="QGZ60802.1"/>
    </source>
</evidence>
<dbReference type="KEGG" id="pacs:FAZ98_03095"/>
<dbReference type="GO" id="GO:0016757">
    <property type="term" value="F:glycosyltransferase activity"/>
    <property type="evidence" value="ECO:0007669"/>
    <property type="project" value="UniProtKB-KW"/>
</dbReference>
<evidence type="ECO:0000259" key="4">
    <source>
        <dbReference type="Pfam" id="PF04577"/>
    </source>
</evidence>
<name>A0A7Z2JD55_9BURK</name>
<keyword evidence="2" id="KW-0808">Transferase</keyword>
<keyword evidence="6" id="KW-1185">Reference proteome</keyword>
<protein>
    <submittedName>
        <fullName evidence="5">DUF563 domain-containing protein</fullName>
    </submittedName>
</protein>